<dbReference type="Proteomes" id="UP000011623">
    <property type="component" value="Unassembled WGS sequence"/>
</dbReference>
<dbReference type="AlphaFoldDB" id="M0L166"/>
<organism evidence="2 3">
    <name type="scientific">Haloarcula amylolytica JCM 13557</name>
    <dbReference type="NCBI Taxonomy" id="1227452"/>
    <lineage>
        <taxon>Archaea</taxon>
        <taxon>Methanobacteriati</taxon>
        <taxon>Methanobacteriota</taxon>
        <taxon>Stenosarchaea group</taxon>
        <taxon>Halobacteria</taxon>
        <taxon>Halobacteriales</taxon>
        <taxon>Haloarculaceae</taxon>
        <taxon>Haloarcula</taxon>
    </lineage>
</organism>
<evidence type="ECO:0000256" key="1">
    <source>
        <dbReference type="SAM" id="MobiDB-lite"/>
    </source>
</evidence>
<comment type="caution">
    <text evidence="2">The sequence shown here is derived from an EMBL/GenBank/DDBJ whole genome shotgun (WGS) entry which is preliminary data.</text>
</comment>
<keyword evidence="3" id="KW-1185">Reference proteome</keyword>
<protein>
    <submittedName>
        <fullName evidence="2">Uncharacterized protein</fullName>
    </submittedName>
</protein>
<evidence type="ECO:0000313" key="3">
    <source>
        <dbReference type="Proteomes" id="UP000011623"/>
    </source>
</evidence>
<feature type="compositionally biased region" description="Basic and acidic residues" evidence="1">
    <location>
        <begin position="10"/>
        <end position="23"/>
    </location>
</feature>
<name>M0L166_9EURY</name>
<dbReference type="EMBL" id="AOLW01000006">
    <property type="protein sequence ID" value="EMA25745.1"/>
    <property type="molecule type" value="Genomic_DNA"/>
</dbReference>
<accession>M0L166</accession>
<sequence>MIDGGVAIGDHVRPVKPSRDGHTGEIATGARADLDAFESAEKPETNSSLATLSITRLTLSLIHIS</sequence>
<feature type="region of interest" description="Disordered" evidence="1">
    <location>
        <begin position="1"/>
        <end position="25"/>
    </location>
</feature>
<feature type="non-terminal residue" evidence="2">
    <location>
        <position position="65"/>
    </location>
</feature>
<proteinExistence type="predicted"/>
<reference evidence="2 3" key="1">
    <citation type="journal article" date="2014" name="PLoS Genet.">
        <title>Phylogenetically driven sequencing of extremely halophilic archaea reveals strategies for static and dynamic osmo-response.</title>
        <authorList>
            <person name="Becker E.A."/>
            <person name="Seitzer P.M."/>
            <person name="Tritt A."/>
            <person name="Larsen D."/>
            <person name="Krusor M."/>
            <person name="Yao A.I."/>
            <person name="Wu D."/>
            <person name="Madern D."/>
            <person name="Eisen J.A."/>
            <person name="Darling A.E."/>
            <person name="Facciotti M.T."/>
        </authorList>
    </citation>
    <scope>NUCLEOTIDE SEQUENCE [LARGE SCALE GENOMIC DNA]</scope>
    <source>
        <strain evidence="2 3">JCM 13557</strain>
    </source>
</reference>
<gene>
    <name evidence="2" type="ORF">C442_00312</name>
</gene>
<evidence type="ECO:0000313" key="2">
    <source>
        <dbReference type="EMBL" id="EMA25745.1"/>
    </source>
</evidence>